<keyword evidence="3" id="KW-0378">Hydrolase</keyword>
<dbReference type="GO" id="GO:0016042">
    <property type="term" value="P:lipid catabolic process"/>
    <property type="evidence" value="ECO:0007669"/>
    <property type="project" value="UniProtKB-UniRule"/>
</dbReference>
<evidence type="ECO:0000256" key="2">
    <source>
        <dbReference type="ARBA" id="ARBA00023098"/>
    </source>
</evidence>
<dbReference type="PANTHER" id="PTHR32176:SF92">
    <property type="entry name" value="XYLOSE ISOMERASE"/>
    <property type="match status" value="1"/>
</dbReference>
<dbReference type="PROSITE" id="PS51635">
    <property type="entry name" value="PNPLA"/>
    <property type="match status" value="1"/>
</dbReference>
<protein>
    <submittedName>
        <fullName evidence="5">Patatin-like phospholipase</fullName>
    </submittedName>
</protein>
<feature type="short sequence motif" description="GXGXXG" evidence="3">
    <location>
        <begin position="11"/>
        <end position="16"/>
    </location>
</feature>
<reference evidence="5 6" key="1">
    <citation type="submission" date="2018-06" db="EMBL/GenBank/DDBJ databases">
        <title>Genomic Encyclopedia of Type Strains, Phase I: the one thousand microbial genomes (KMG-I) project.</title>
        <authorList>
            <person name="Kyrpides N."/>
        </authorList>
    </citation>
    <scope>NUCLEOTIDE SEQUENCE [LARGE SCALE GENOMIC DNA]</scope>
    <source>
        <strain evidence="5 6">DSM 19573</strain>
    </source>
</reference>
<dbReference type="Proteomes" id="UP000248132">
    <property type="component" value="Unassembled WGS sequence"/>
</dbReference>
<evidence type="ECO:0000313" key="5">
    <source>
        <dbReference type="EMBL" id="PYG89811.1"/>
    </source>
</evidence>
<dbReference type="GO" id="GO:0047372">
    <property type="term" value="F:monoacylglycerol lipase activity"/>
    <property type="evidence" value="ECO:0007669"/>
    <property type="project" value="TreeGrafter"/>
</dbReference>
<dbReference type="NCBIfam" id="NF041079">
    <property type="entry name" value="CBASS_lipase"/>
    <property type="match status" value="1"/>
</dbReference>
<feature type="domain" description="PNPLA" evidence="4">
    <location>
        <begin position="7"/>
        <end position="207"/>
    </location>
</feature>
<organism evidence="5 6">
    <name type="scientific">Ruminiclostridium sufflavum DSM 19573</name>
    <dbReference type="NCBI Taxonomy" id="1121337"/>
    <lineage>
        <taxon>Bacteria</taxon>
        <taxon>Bacillati</taxon>
        <taxon>Bacillota</taxon>
        <taxon>Clostridia</taxon>
        <taxon>Eubacteriales</taxon>
        <taxon>Oscillospiraceae</taxon>
        <taxon>Ruminiclostridium</taxon>
    </lineage>
</organism>
<comment type="similarity">
    <text evidence="1">Belongs to the patatin family.</text>
</comment>
<dbReference type="EMBL" id="QKMR01000002">
    <property type="protein sequence ID" value="PYG89811.1"/>
    <property type="molecule type" value="Genomic_DNA"/>
</dbReference>
<dbReference type="PANTHER" id="PTHR32176">
    <property type="entry name" value="XYLOSE ISOMERASE"/>
    <property type="match status" value="1"/>
</dbReference>
<dbReference type="Gene3D" id="3.40.1090.10">
    <property type="entry name" value="Cytosolic phospholipase A2 catalytic domain"/>
    <property type="match status" value="1"/>
</dbReference>
<dbReference type="GO" id="GO:0004620">
    <property type="term" value="F:phospholipase activity"/>
    <property type="evidence" value="ECO:0007669"/>
    <property type="project" value="TreeGrafter"/>
</dbReference>
<dbReference type="OrthoDB" id="9807112at2"/>
<feature type="short sequence motif" description="DGA/G" evidence="3">
    <location>
        <begin position="194"/>
        <end position="196"/>
    </location>
</feature>
<feature type="short sequence motif" description="GXSXG" evidence="3">
    <location>
        <begin position="43"/>
        <end position="47"/>
    </location>
</feature>
<dbReference type="RefSeq" id="WP_110460494.1">
    <property type="nucleotide sequence ID" value="NZ_QKMR01000002.1"/>
</dbReference>
<keyword evidence="2 3" id="KW-0443">Lipid metabolism</keyword>
<evidence type="ECO:0000256" key="1">
    <source>
        <dbReference type="ARBA" id="ARBA00010240"/>
    </source>
</evidence>
<dbReference type="InterPro" id="IPR002641">
    <property type="entry name" value="PNPLA_dom"/>
</dbReference>
<dbReference type="SUPFAM" id="SSF52151">
    <property type="entry name" value="FabD/lysophospholipase-like"/>
    <property type="match status" value="1"/>
</dbReference>
<feature type="active site" description="Nucleophile" evidence="3">
    <location>
        <position position="45"/>
    </location>
</feature>
<keyword evidence="6" id="KW-1185">Reference proteome</keyword>
<comment type="caution">
    <text evidence="5">The sequence shown here is derived from an EMBL/GenBank/DDBJ whole genome shotgun (WGS) entry which is preliminary data.</text>
</comment>
<evidence type="ECO:0000256" key="3">
    <source>
        <dbReference type="PROSITE-ProRule" id="PRU01161"/>
    </source>
</evidence>
<evidence type="ECO:0000259" key="4">
    <source>
        <dbReference type="PROSITE" id="PS51635"/>
    </source>
</evidence>
<proteinExistence type="inferred from homology"/>
<dbReference type="Pfam" id="PF01734">
    <property type="entry name" value="Patatin"/>
    <property type="match status" value="1"/>
</dbReference>
<accession>A0A318YB64</accession>
<name>A0A318YB64_9FIRM</name>
<gene>
    <name evidence="5" type="ORF">LY28_00408</name>
</gene>
<sequence length="329" mass="36896">MGKVKILSIDGGGIRGIIPAMVLAKIEQITSKPICKLFDFISGTSTGGILALSLTKPSAQKKDMPEYSANDIVNMYIQNGKKIFSSNILHKITSLNGLLDEKYCSAGIETVLREYLGSSKLSDCLTHVLIPSYELGLRKPFFFKSWNAKNPDKRNYDFFMWQVARATSAAPTYFEPFKLKTDIRDKVNYYSLIDGGVFANNPAMCAFADAKVLFNDNDDIMMVSLGTGQLTKCIPYDKAKDWGLARWAKPILDTIFDGESDTVDYQLKHLLKKNDYYRIQASLAQLGKDEMDDADDENIHELKLLGQSLIEEWHASGKLDRLCSRLVVI</sequence>
<feature type="active site" description="Proton acceptor" evidence="3">
    <location>
        <position position="194"/>
    </location>
</feature>
<dbReference type="AlphaFoldDB" id="A0A318YB64"/>
<evidence type="ECO:0000313" key="6">
    <source>
        <dbReference type="Proteomes" id="UP000248132"/>
    </source>
</evidence>
<dbReference type="InterPro" id="IPR016035">
    <property type="entry name" value="Acyl_Trfase/lysoPLipase"/>
</dbReference>
<keyword evidence="3" id="KW-0442">Lipid degradation</keyword>